<keyword evidence="6" id="KW-1185">Reference proteome</keyword>
<accession>A0ABT7ENI2</accession>
<dbReference type="InterPro" id="IPR001064">
    <property type="entry name" value="Beta/gamma_crystallin"/>
</dbReference>
<dbReference type="SMART" id="SM00247">
    <property type="entry name" value="XTALbg"/>
    <property type="match status" value="1"/>
</dbReference>
<organism evidence="5 6">
    <name type="scientific">Pseudoalteromonas obscura</name>
    <dbReference type="NCBI Taxonomy" id="3048491"/>
    <lineage>
        <taxon>Bacteria</taxon>
        <taxon>Pseudomonadati</taxon>
        <taxon>Pseudomonadota</taxon>
        <taxon>Gammaproteobacteria</taxon>
        <taxon>Alteromonadales</taxon>
        <taxon>Pseudoalteromonadaceae</taxon>
        <taxon>Pseudoalteromonas</taxon>
    </lineage>
</organism>
<evidence type="ECO:0000256" key="2">
    <source>
        <dbReference type="ARBA" id="ARBA00022737"/>
    </source>
</evidence>
<reference evidence="5 6" key="1">
    <citation type="submission" date="2023-05" db="EMBL/GenBank/DDBJ databases">
        <title>Pseudoalteromonas ardens sp. nov., Pseudoalteromonas obscura sp. nov., and Pseudoalteromonas umbrosa sp. nov., isolated from the coral Montipora capitata.</title>
        <authorList>
            <person name="Thomas E.M."/>
            <person name="Smith E.M."/>
            <person name="Papke E."/>
            <person name="Shlafstein M.D."/>
            <person name="Oline D.K."/>
            <person name="Videau P."/>
            <person name="Saw J.H."/>
            <person name="Strangman W.K."/>
            <person name="Ushijima B."/>
        </authorList>
    </citation>
    <scope>NUCLEOTIDE SEQUENCE [LARGE SCALE GENOMIC DNA]</scope>
    <source>
        <strain evidence="5 6">P94</strain>
    </source>
</reference>
<comment type="similarity">
    <text evidence="1">Belongs to the beta/gamma-crystallin family.</text>
</comment>
<comment type="caution">
    <text evidence="5">The sequence shown here is derived from an EMBL/GenBank/DDBJ whole genome shotgun (WGS) entry which is preliminary data.</text>
</comment>
<feature type="chain" id="PRO_5047334791" description="Beta/gamma crystallin 'Greek key' domain-containing protein" evidence="3">
    <location>
        <begin position="19"/>
        <end position="137"/>
    </location>
</feature>
<dbReference type="Proteomes" id="UP001231915">
    <property type="component" value="Unassembled WGS sequence"/>
</dbReference>
<evidence type="ECO:0000259" key="4">
    <source>
        <dbReference type="SMART" id="SM00247"/>
    </source>
</evidence>
<name>A0ABT7ENI2_9GAMM</name>
<protein>
    <recommendedName>
        <fullName evidence="4">Beta/gamma crystallin 'Greek key' domain-containing protein</fullName>
    </recommendedName>
</protein>
<evidence type="ECO:0000256" key="1">
    <source>
        <dbReference type="ARBA" id="ARBA00009646"/>
    </source>
</evidence>
<evidence type="ECO:0000313" key="5">
    <source>
        <dbReference type="EMBL" id="MDK2596568.1"/>
    </source>
</evidence>
<dbReference type="SUPFAM" id="SSF49695">
    <property type="entry name" value="gamma-Crystallin-like"/>
    <property type="match status" value="1"/>
</dbReference>
<feature type="domain" description="Beta/gamma crystallin 'Greek key'" evidence="4">
    <location>
        <begin position="57"/>
        <end position="137"/>
    </location>
</feature>
<keyword evidence="2" id="KW-0677">Repeat</keyword>
<gene>
    <name evidence="5" type="ORF">QNM18_16085</name>
</gene>
<evidence type="ECO:0000256" key="3">
    <source>
        <dbReference type="SAM" id="SignalP"/>
    </source>
</evidence>
<feature type="signal peptide" evidence="3">
    <location>
        <begin position="1"/>
        <end position="18"/>
    </location>
</feature>
<dbReference type="EMBL" id="JASJUT010000007">
    <property type="protein sequence ID" value="MDK2596568.1"/>
    <property type="molecule type" value="Genomic_DNA"/>
</dbReference>
<evidence type="ECO:0000313" key="6">
    <source>
        <dbReference type="Proteomes" id="UP001231915"/>
    </source>
</evidence>
<dbReference type="Gene3D" id="2.60.20.10">
    <property type="entry name" value="Crystallins"/>
    <property type="match status" value="1"/>
</dbReference>
<dbReference type="RefSeq" id="WP_211008744.1">
    <property type="nucleotide sequence ID" value="NZ_JASJUT010000007.1"/>
</dbReference>
<keyword evidence="3" id="KW-0732">Signal</keyword>
<dbReference type="InterPro" id="IPR011024">
    <property type="entry name" value="G_crystallin-like"/>
</dbReference>
<proteinExistence type="inferred from homology"/>
<sequence length="137" mass="15312">MKKLLLTAFAFASLSSQAAQLEFVSELSVQETQSIRENLSSEQLYAFDNAINNQAGMAILYKDRDYGNEYRIVIGNVSNFRDIGFNDTVSSIKVINSTGVILYRDRDFGGDYRIVLGQENNLVNIGFNDAASSLKFF</sequence>